<feature type="compositionally biased region" description="Gly residues" evidence="1">
    <location>
        <begin position="20"/>
        <end position="31"/>
    </location>
</feature>
<protein>
    <submittedName>
        <fullName evidence="2">Uncharacterized protein</fullName>
    </submittedName>
</protein>
<dbReference type="AlphaFoldDB" id="A0A834PEJ5"/>
<dbReference type="EMBL" id="JACSDY010000001">
    <property type="protein sequence ID" value="KAF7438421.1"/>
    <property type="molecule type" value="Genomic_DNA"/>
</dbReference>
<sequence length="75" mass="7858">MRCGKKGRGEGGRWSSALREGGGMTDVGEGGKNLTDPAGRVYFVSRTNAAEVLVRVRDEEDFAAPGGRLTSSNGV</sequence>
<evidence type="ECO:0000256" key="1">
    <source>
        <dbReference type="SAM" id="MobiDB-lite"/>
    </source>
</evidence>
<comment type="caution">
    <text evidence="2">The sequence shown here is derived from an EMBL/GenBank/DDBJ whole genome shotgun (WGS) entry which is preliminary data.</text>
</comment>
<name>A0A834PEJ5_VESPE</name>
<keyword evidence="3" id="KW-1185">Reference proteome</keyword>
<proteinExistence type="predicted"/>
<evidence type="ECO:0000313" key="2">
    <source>
        <dbReference type="EMBL" id="KAF7438421.1"/>
    </source>
</evidence>
<dbReference type="Proteomes" id="UP000600918">
    <property type="component" value="Unassembled WGS sequence"/>
</dbReference>
<feature type="region of interest" description="Disordered" evidence="1">
    <location>
        <begin position="1"/>
        <end position="37"/>
    </location>
</feature>
<organism evidence="2 3">
    <name type="scientific">Vespula pensylvanica</name>
    <name type="common">Western yellow jacket</name>
    <name type="synonym">Wasp</name>
    <dbReference type="NCBI Taxonomy" id="30213"/>
    <lineage>
        <taxon>Eukaryota</taxon>
        <taxon>Metazoa</taxon>
        <taxon>Ecdysozoa</taxon>
        <taxon>Arthropoda</taxon>
        <taxon>Hexapoda</taxon>
        <taxon>Insecta</taxon>
        <taxon>Pterygota</taxon>
        <taxon>Neoptera</taxon>
        <taxon>Endopterygota</taxon>
        <taxon>Hymenoptera</taxon>
        <taxon>Apocrita</taxon>
        <taxon>Aculeata</taxon>
        <taxon>Vespoidea</taxon>
        <taxon>Vespidae</taxon>
        <taxon>Vespinae</taxon>
        <taxon>Vespula</taxon>
    </lineage>
</organism>
<gene>
    <name evidence="2" type="ORF">H0235_000812</name>
</gene>
<reference evidence="2" key="1">
    <citation type="journal article" date="2020" name="G3 (Bethesda)">
        <title>High-Quality Assemblies for Three Invasive Social Wasps from the &lt;i&gt;Vespula&lt;/i&gt; Genus.</title>
        <authorList>
            <person name="Harrop T.W.R."/>
            <person name="Guhlin J."/>
            <person name="McLaughlin G.M."/>
            <person name="Permina E."/>
            <person name="Stockwell P."/>
            <person name="Gilligan J."/>
            <person name="Le Lec M.F."/>
            <person name="Gruber M.A.M."/>
            <person name="Quinn O."/>
            <person name="Lovegrove M."/>
            <person name="Duncan E.J."/>
            <person name="Remnant E.J."/>
            <person name="Van Eeckhoven J."/>
            <person name="Graham B."/>
            <person name="Knapp R.A."/>
            <person name="Langford K.W."/>
            <person name="Kronenberg Z."/>
            <person name="Press M.O."/>
            <person name="Eacker S.M."/>
            <person name="Wilson-Rankin E.E."/>
            <person name="Purcell J."/>
            <person name="Lester P.J."/>
            <person name="Dearden P.K."/>
        </authorList>
    </citation>
    <scope>NUCLEOTIDE SEQUENCE</scope>
    <source>
        <strain evidence="2">Volc-1</strain>
    </source>
</reference>
<evidence type="ECO:0000313" key="3">
    <source>
        <dbReference type="Proteomes" id="UP000600918"/>
    </source>
</evidence>
<accession>A0A834PEJ5</accession>